<evidence type="ECO:0000256" key="1">
    <source>
        <dbReference type="ARBA" id="ARBA00004141"/>
    </source>
</evidence>
<proteinExistence type="inferred from homology"/>
<evidence type="ECO:0008006" key="9">
    <source>
        <dbReference type="Google" id="ProtNLM"/>
    </source>
</evidence>
<keyword evidence="3 6" id="KW-0812">Transmembrane</keyword>
<evidence type="ECO:0000256" key="3">
    <source>
        <dbReference type="ARBA" id="ARBA00022692"/>
    </source>
</evidence>
<name>A0A835GXB3_9MAGN</name>
<dbReference type="InterPro" id="IPR011990">
    <property type="entry name" value="TPR-like_helical_dom_sf"/>
</dbReference>
<accession>A0A835GXB3</accession>
<protein>
    <recommendedName>
        <fullName evidence="9">ALBINO3-like protein 2, chloroplastic</fullName>
    </recommendedName>
</protein>
<feature type="transmembrane region" description="Helical" evidence="6">
    <location>
        <begin position="99"/>
        <end position="122"/>
    </location>
</feature>
<dbReference type="EMBL" id="JADFTS010000009">
    <property type="protein sequence ID" value="KAF9587852.1"/>
    <property type="molecule type" value="Genomic_DNA"/>
</dbReference>
<gene>
    <name evidence="7" type="ORF">IFM89_006106</name>
</gene>
<dbReference type="GO" id="GO:0005743">
    <property type="term" value="C:mitochondrial inner membrane"/>
    <property type="evidence" value="ECO:0007669"/>
    <property type="project" value="TreeGrafter"/>
</dbReference>
<evidence type="ECO:0000256" key="6">
    <source>
        <dbReference type="SAM" id="Phobius"/>
    </source>
</evidence>
<feature type="transmembrane region" description="Helical" evidence="6">
    <location>
        <begin position="261"/>
        <end position="286"/>
    </location>
</feature>
<evidence type="ECO:0000256" key="4">
    <source>
        <dbReference type="ARBA" id="ARBA00022989"/>
    </source>
</evidence>
<dbReference type="GO" id="GO:0032979">
    <property type="term" value="P:protein insertion into mitochondrial inner membrane from matrix"/>
    <property type="evidence" value="ECO:0007669"/>
    <property type="project" value="TreeGrafter"/>
</dbReference>
<dbReference type="Proteomes" id="UP000631114">
    <property type="component" value="Unassembled WGS sequence"/>
</dbReference>
<keyword evidence="8" id="KW-1185">Reference proteome</keyword>
<organism evidence="7 8">
    <name type="scientific">Coptis chinensis</name>
    <dbReference type="NCBI Taxonomy" id="261450"/>
    <lineage>
        <taxon>Eukaryota</taxon>
        <taxon>Viridiplantae</taxon>
        <taxon>Streptophyta</taxon>
        <taxon>Embryophyta</taxon>
        <taxon>Tracheophyta</taxon>
        <taxon>Spermatophyta</taxon>
        <taxon>Magnoliopsida</taxon>
        <taxon>Ranunculales</taxon>
        <taxon>Ranunculaceae</taxon>
        <taxon>Coptidoideae</taxon>
        <taxon>Coptis</taxon>
    </lineage>
</organism>
<dbReference type="Gene3D" id="1.25.40.10">
    <property type="entry name" value="Tetratricopeptide repeat domain"/>
    <property type="match status" value="1"/>
</dbReference>
<comment type="subcellular location">
    <subcellularLocation>
        <location evidence="1">Membrane</location>
        <topology evidence="1">Multi-pass membrane protein</topology>
    </subcellularLocation>
</comment>
<evidence type="ECO:0000256" key="5">
    <source>
        <dbReference type="ARBA" id="ARBA00023136"/>
    </source>
</evidence>
<dbReference type="InterPro" id="IPR001708">
    <property type="entry name" value="YidC/ALB3/OXA1/COX18"/>
</dbReference>
<keyword evidence="4 6" id="KW-1133">Transmembrane helix</keyword>
<evidence type="ECO:0000256" key="2">
    <source>
        <dbReference type="ARBA" id="ARBA00010583"/>
    </source>
</evidence>
<feature type="transmembrane region" description="Helical" evidence="6">
    <location>
        <begin position="168"/>
        <end position="190"/>
    </location>
</feature>
<feature type="transmembrane region" description="Helical" evidence="6">
    <location>
        <begin position="219"/>
        <end position="240"/>
    </location>
</feature>
<dbReference type="PANTHER" id="PTHR12428">
    <property type="entry name" value="OXA1"/>
    <property type="match status" value="1"/>
</dbReference>
<comment type="similarity">
    <text evidence="2">Belongs to the OXA1/ALB3/YidC (TC 2.A.9.2) family.</text>
</comment>
<dbReference type="PANTHER" id="PTHR12428:SF65">
    <property type="entry name" value="CYTOCHROME C OXIDASE ASSEMBLY PROTEIN COX18, MITOCHONDRIAL"/>
    <property type="match status" value="1"/>
</dbReference>
<keyword evidence="5 6" id="KW-0472">Membrane</keyword>
<sequence length="525" mass="58805">MATPKLIFFSHLRRRLSTSSFLLTRSLHTQIPNSLFSSSSTPKFQSFDFLNFTSFRSFSGISSNDAQGVGLVTETEYWYDPFVQTVVSGLDAYHNLTGLPWWIIIATSTLALRLAILPLLLLQLQKMKRFSELMPKLPPPFPPLLSGKSYIKQYLLFRKEKQAIGCPSALWGLASVTVQIPCFLLLMASIRKMSLDHHPGFDCGGTLWFQNLTETPHGILGSIFPFLIAGLHFTNVQISFRMGSGGKDTGLLSILAKYYKHYLDILTVPLCLIGFCIPQGSLVYWVTNSSLTLVQQLSLNHPPIREKLGLPDKIAMKSDETTNFGTPDINFSDEEMEHKVSVQSLSPDELLPLSVKVLGKGNKDTAIALLRLALKKDPEYIRALVLLGQALMPLETTEATVYLERAVTKLLHFGHPTKDEDIDLLILASTWAGVTCIRQGKILQGLEHLQRIGQMREPEDSNGKSHYYDGLLVLASALINEGQKDEATKYLRKATAYDYDRYNIYLQHCLEDSEDVITTSDQKAQ</sequence>
<evidence type="ECO:0000313" key="8">
    <source>
        <dbReference type="Proteomes" id="UP000631114"/>
    </source>
</evidence>
<evidence type="ECO:0000313" key="7">
    <source>
        <dbReference type="EMBL" id="KAF9587852.1"/>
    </source>
</evidence>
<dbReference type="GO" id="GO:0032977">
    <property type="term" value="F:membrane insertase activity"/>
    <property type="evidence" value="ECO:0007669"/>
    <property type="project" value="InterPro"/>
</dbReference>
<dbReference type="SUPFAM" id="SSF48452">
    <property type="entry name" value="TPR-like"/>
    <property type="match status" value="1"/>
</dbReference>
<dbReference type="OrthoDB" id="2148490at2759"/>
<comment type="caution">
    <text evidence="7">The sequence shown here is derived from an EMBL/GenBank/DDBJ whole genome shotgun (WGS) entry which is preliminary data.</text>
</comment>
<reference evidence="7 8" key="1">
    <citation type="submission" date="2020-10" db="EMBL/GenBank/DDBJ databases">
        <title>The Coptis chinensis genome and diversification of protoberbering-type alkaloids.</title>
        <authorList>
            <person name="Wang B."/>
            <person name="Shu S."/>
            <person name="Song C."/>
            <person name="Liu Y."/>
        </authorList>
    </citation>
    <scope>NUCLEOTIDE SEQUENCE [LARGE SCALE GENOMIC DNA]</scope>
    <source>
        <strain evidence="7">HL-2020</strain>
        <tissue evidence="7">Leaf</tissue>
    </source>
</reference>
<dbReference type="AlphaFoldDB" id="A0A835GXB3"/>